<dbReference type="EMBL" id="CP133720">
    <property type="protein sequence ID" value="WMW80225.1"/>
    <property type="molecule type" value="Genomic_DNA"/>
</dbReference>
<organism evidence="3 4">
    <name type="scientific">Undibacterium cyanobacteriorum</name>
    <dbReference type="NCBI Taxonomy" id="3073561"/>
    <lineage>
        <taxon>Bacteria</taxon>
        <taxon>Pseudomonadati</taxon>
        <taxon>Pseudomonadota</taxon>
        <taxon>Betaproteobacteria</taxon>
        <taxon>Burkholderiales</taxon>
        <taxon>Oxalobacteraceae</taxon>
        <taxon>Undibacterium</taxon>
    </lineage>
</organism>
<dbReference type="SUPFAM" id="SSF53850">
    <property type="entry name" value="Periplasmic binding protein-like II"/>
    <property type="match status" value="1"/>
</dbReference>
<dbReference type="Pfam" id="PF00497">
    <property type="entry name" value="SBP_bac_3"/>
    <property type="match status" value="1"/>
</dbReference>
<dbReference type="PANTHER" id="PTHR38834:SF3">
    <property type="entry name" value="SOLUTE-BINDING PROTEIN FAMILY 3_N-TERMINAL DOMAIN-CONTAINING PROTEIN"/>
    <property type="match status" value="1"/>
</dbReference>
<gene>
    <name evidence="3" type="ORF">RF679_16460</name>
</gene>
<proteinExistence type="predicted"/>
<keyword evidence="1" id="KW-0732">Signal</keyword>
<dbReference type="InterPro" id="IPR001638">
    <property type="entry name" value="Solute-binding_3/MltF_N"/>
</dbReference>
<protein>
    <submittedName>
        <fullName evidence="3">Transporter substrate-binding domain-containing protein</fullName>
    </submittedName>
</protein>
<dbReference type="Proteomes" id="UP001181355">
    <property type="component" value="Chromosome"/>
</dbReference>
<dbReference type="SMART" id="SM00062">
    <property type="entry name" value="PBPb"/>
    <property type="match status" value="1"/>
</dbReference>
<feature type="signal peptide" evidence="1">
    <location>
        <begin position="1"/>
        <end position="27"/>
    </location>
</feature>
<reference evidence="3" key="1">
    <citation type="submission" date="2023-09" db="EMBL/GenBank/DDBJ databases">
        <title>Undibacterium sp. 20NA77.5 isolated from freshwater.</title>
        <authorList>
            <person name="Le V."/>
            <person name="Ko S.-R."/>
            <person name="Ahn C.-Y."/>
            <person name="Oh H.-M."/>
        </authorList>
    </citation>
    <scope>NUCLEOTIDE SEQUENCE</scope>
    <source>
        <strain evidence="3">20NA77.5</strain>
    </source>
</reference>
<feature type="domain" description="Solute-binding protein family 3/N-terminal" evidence="2">
    <location>
        <begin position="31"/>
        <end position="251"/>
    </location>
</feature>
<dbReference type="PANTHER" id="PTHR38834">
    <property type="entry name" value="PERIPLASMIC SUBSTRATE BINDING PROTEIN FAMILY 3"/>
    <property type="match status" value="1"/>
</dbReference>
<accession>A0ABY9RG77</accession>
<evidence type="ECO:0000313" key="3">
    <source>
        <dbReference type="EMBL" id="WMW80225.1"/>
    </source>
</evidence>
<name>A0ABY9RG77_9BURK</name>
<dbReference type="RefSeq" id="WP_309481718.1">
    <property type="nucleotide sequence ID" value="NZ_CP133720.1"/>
</dbReference>
<keyword evidence="4" id="KW-1185">Reference proteome</keyword>
<feature type="chain" id="PRO_5046016401" evidence="1">
    <location>
        <begin position="28"/>
        <end position="251"/>
    </location>
</feature>
<evidence type="ECO:0000256" key="1">
    <source>
        <dbReference type="SAM" id="SignalP"/>
    </source>
</evidence>
<evidence type="ECO:0000313" key="4">
    <source>
        <dbReference type="Proteomes" id="UP001181355"/>
    </source>
</evidence>
<sequence>MIHNFIRARRFFLCASLLILGVQQARADDLALYCEEDRPLQFYNAQGKLTGFTIEIVEEIQKRIGTKFPIQVVPWARGVEMLNRNPNTLLFTMARTTDRESAYQWIGPIASVTYELFAKADADLKINNLDDARKLSLIGVYRNDIRDQTLTKLGFTNLDRAASNISSFKKLMVGRVAVYADSKLGVAGVAKAAGYQVSDVKSVFRLFDSHLYIAASKSTNKNVVAQWNEALDEMKKDKTFQRLQKKYNIEE</sequence>
<evidence type="ECO:0000259" key="2">
    <source>
        <dbReference type="SMART" id="SM00062"/>
    </source>
</evidence>
<dbReference type="Gene3D" id="3.40.190.10">
    <property type="entry name" value="Periplasmic binding protein-like II"/>
    <property type="match status" value="2"/>
</dbReference>